<evidence type="ECO:0000313" key="3">
    <source>
        <dbReference type="Proteomes" id="UP001583172"/>
    </source>
</evidence>
<feature type="compositionally biased region" description="Basic and acidic residues" evidence="1">
    <location>
        <begin position="469"/>
        <end position="485"/>
    </location>
</feature>
<feature type="compositionally biased region" description="Low complexity" evidence="1">
    <location>
        <begin position="401"/>
        <end position="413"/>
    </location>
</feature>
<dbReference type="EMBL" id="JAZGSY010000131">
    <property type="protein sequence ID" value="KAL1840020.1"/>
    <property type="molecule type" value="Genomic_DNA"/>
</dbReference>
<feature type="compositionally biased region" description="Polar residues" evidence="1">
    <location>
        <begin position="238"/>
        <end position="262"/>
    </location>
</feature>
<dbReference type="Proteomes" id="UP001583172">
    <property type="component" value="Unassembled WGS sequence"/>
</dbReference>
<sequence>MALVARPLPTAIADLDAALRRLKDLVDPAFGLVGLKSESNDDNAQTPRDDITEKRHRAATKIRIHLNNLDVFLTFLQVTTDVKWHRLAPEKLHGISIRTVAAVVGAGAEAVDALERSLRRLGELYALEADLVRIHVDQGDGEMPDIWDKVVEEERYKLRRERHEVRAVVGDMIRGVDCFKTELGRLRLALETFSEEAEYAMAGVELSAAEMLARDSDLSRDIRRLYPDLGPGLALDSSDLQTSSVEQDTNQSSMLTSRQNGSIVFLDDAEDSDSNSEPGPPTPTSSTSSSSSIGFFPAPKSKPQLNINTDMPPRVCRHPPPQTLADIADPEDLLVPIPRRLVTDGASSAPSTDEPSIHPSQQILTEEGMSALELITISPSGLNISPLPPDLSTNPPPTYLPNPTTSTSSPNAAPLPADSIFHLPDITESDILSFFRRAVSVSRFASELPCWSESDSAPGSSESGRNPRKGSEHDRAVQRARLRDLSPKELRDLCSDVYDALVARNVEDQGRLNKPAAFAAAAAGHPGTTASA</sequence>
<proteinExistence type="predicted"/>
<organism evidence="2 3">
    <name type="scientific">Humicola insolens</name>
    <name type="common">Soft-rot fungus</name>
    <dbReference type="NCBI Taxonomy" id="85995"/>
    <lineage>
        <taxon>Eukaryota</taxon>
        <taxon>Fungi</taxon>
        <taxon>Dikarya</taxon>
        <taxon>Ascomycota</taxon>
        <taxon>Pezizomycotina</taxon>
        <taxon>Sordariomycetes</taxon>
        <taxon>Sordariomycetidae</taxon>
        <taxon>Sordariales</taxon>
        <taxon>Chaetomiaceae</taxon>
        <taxon>Mycothermus</taxon>
    </lineage>
</organism>
<comment type="caution">
    <text evidence="2">The sequence shown here is derived from an EMBL/GenBank/DDBJ whole genome shotgun (WGS) entry which is preliminary data.</text>
</comment>
<reference evidence="2 3" key="1">
    <citation type="journal article" date="2024" name="Commun. Biol.">
        <title>Comparative genomic analysis of thermophilic fungi reveals convergent evolutionary adaptations and gene losses.</title>
        <authorList>
            <person name="Steindorff A.S."/>
            <person name="Aguilar-Pontes M.V."/>
            <person name="Robinson A.J."/>
            <person name="Andreopoulos B."/>
            <person name="LaButti K."/>
            <person name="Kuo A."/>
            <person name="Mondo S."/>
            <person name="Riley R."/>
            <person name="Otillar R."/>
            <person name="Haridas S."/>
            <person name="Lipzen A."/>
            <person name="Grimwood J."/>
            <person name="Schmutz J."/>
            <person name="Clum A."/>
            <person name="Reid I.D."/>
            <person name="Moisan M.C."/>
            <person name="Butler G."/>
            <person name="Nguyen T.T.M."/>
            <person name="Dewar K."/>
            <person name="Conant G."/>
            <person name="Drula E."/>
            <person name="Henrissat B."/>
            <person name="Hansel C."/>
            <person name="Singer S."/>
            <person name="Hutchinson M.I."/>
            <person name="de Vries R.P."/>
            <person name="Natvig D.O."/>
            <person name="Powell A.J."/>
            <person name="Tsang A."/>
            <person name="Grigoriev I.V."/>
        </authorList>
    </citation>
    <scope>NUCLEOTIDE SEQUENCE [LARGE SCALE GENOMIC DNA]</scope>
    <source>
        <strain evidence="2 3">CBS 620.91</strain>
    </source>
</reference>
<evidence type="ECO:0000313" key="2">
    <source>
        <dbReference type="EMBL" id="KAL1840020.1"/>
    </source>
</evidence>
<feature type="compositionally biased region" description="Pro residues" evidence="1">
    <location>
        <begin position="386"/>
        <end position="400"/>
    </location>
</feature>
<gene>
    <name evidence="2" type="ORF">VTJ49DRAFT_937</name>
</gene>
<protein>
    <submittedName>
        <fullName evidence="2">Uncharacterized protein</fullName>
    </submittedName>
</protein>
<feature type="region of interest" description="Disordered" evidence="1">
    <location>
        <begin position="450"/>
        <end position="485"/>
    </location>
</feature>
<feature type="compositionally biased region" description="Low complexity" evidence="1">
    <location>
        <begin position="452"/>
        <end position="464"/>
    </location>
</feature>
<feature type="region of interest" description="Disordered" evidence="1">
    <location>
        <begin position="236"/>
        <end position="309"/>
    </location>
</feature>
<keyword evidence="3" id="KW-1185">Reference proteome</keyword>
<name>A0ABR3VDW7_HUMIN</name>
<feature type="region of interest" description="Disordered" evidence="1">
    <location>
        <begin position="385"/>
        <end position="413"/>
    </location>
</feature>
<evidence type="ECO:0000256" key="1">
    <source>
        <dbReference type="SAM" id="MobiDB-lite"/>
    </source>
</evidence>
<accession>A0ABR3VDW7</accession>